<dbReference type="GO" id="GO:0102704">
    <property type="term" value="F:GDP-Man:Man(2)GlcNAc(2)-PP-Dol alpha-1,6-mannosyltransferase activity"/>
    <property type="evidence" value="ECO:0007669"/>
    <property type="project" value="UniProtKB-UniRule"/>
</dbReference>
<dbReference type="InterPro" id="IPR028098">
    <property type="entry name" value="Glyco_trans_4-like_N"/>
</dbReference>
<dbReference type="Pfam" id="PF13439">
    <property type="entry name" value="Glyco_transf_4"/>
    <property type="match status" value="1"/>
</dbReference>
<feature type="domain" description="Glycosyltransferase subfamily 4-like N-terminal" evidence="14">
    <location>
        <begin position="24"/>
        <end position="187"/>
    </location>
</feature>
<evidence type="ECO:0000256" key="6">
    <source>
        <dbReference type="ARBA" id="ARBA00022989"/>
    </source>
</evidence>
<dbReference type="GO" id="GO:0005789">
    <property type="term" value="C:endoplasmic reticulum membrane"/>
    <property type="evidence" value="ECO:0007669"/>
    <property type="project" value="UniProtKB-SubCell"/>
</dbReference>
<comment type="subcellular location">
    <subcellularLocation>
        <location evidence="10">Endoplasmic reticulum membrane</location>
        <topology evidence="10">Single-pass membrane protein</topology>
    </subcellularLocation>
</comment>
<comment type="pathway">
    <text evidence="1 10">Protein modification; protein glycosylation.</text>
</comment>
<dbReference type="EC" id="2.4.1.132" evidence="10"/>
<dbReference type="STRING" id="554055.A0A2P6VBS9"/>
<dbReference type="CDD" id="cd03805">
    <property type="entry name" value="GT4_ALG2-like"/>
    <property type="match status" value="1"/>
</dbReference>
<evidence type="ECO:0000256" key="8">
    <source>
        <dbReference type="ARBA" id="ARBA00045103"/>
    </source>
</evidence>
<dbReference type="EMBL" id="LHPF02000014">
    <property type="protein sequence ID" value="PSC71528.1"/>
    <property type="molecule type" value="Genomic_DNA"/>
</dbReference>
<reference evidence="15 16" key="1">
    <citation type="journal article" date="2018" name="Plant J.">
        <title>Genome sequences of Chlorella sorokiniana UTEX 1602 and Micractinium conductrix SAG 241.80: implications to maltose excretion by a green alga.</title>
        <authorList>
            <person name="Arriola M.B."/>
            <person name="Velmurugan N."/>
            <person name="Zhang Y."/>
            <person name="Plunkett M.H."/>
            <person name="Hondzo H."/>
            <person name="Barney B.M."/>
        </authorList>
    </citation>
    <scope>NUCLEOTIDE SEQUENCE [LARGE SCALE GENOMIC DNA]</scope>
    <source>
        <strain evidence="15 16">SAG 241.80</strain>
    </source>
</reference>
<dbReference type="Proteomes" id="UP000239649">
    <property type="component" value="Unassembled WGS sequence"/>
</dbReference>
<evidence type="ECO:0000256" key="7">
    <source>
        <dbReference type="ARBA" id="ARBA00023136"/>
    </source>
</evidence>
<sequence length="683" mass="73229">MVRTRSQGGPALRVAFLHPDLGLGGAERLIVDAAVELAGHGHKVDVYTACHDPTRCFAETVGGPFSVTVAGGWFPRALAGRCMALCAYVRCALVALHIAWRCWVQRRQYDVIIVDQVAAVVPLLRALTSARVLFYCHFPDLLLATRRSRLHSAYRAPLDWLEQQATGASHALLVNSRFTQGVFADTFKRLDSRGIRPGVLYPAVAIPSEAALAEATAGWRRGLPPDLVRFVAGGPTFLSINRFERKKGIGLAVEALQELRGRGAAHVDARLVVAGGYDPRLPENVEHLEELRALAERCGVAHAVAFLPSFSDVQRGWLLGAATAVLYTPQAEHFGIVPLEAMAAARPVVACDSGGPKESVLDGTTGFLRPPLPAAWADAMAALLTPGAAARLGAAARQHVRDKFSRSAFGDALNEWVLEQAAQRGGGGARGKRGSTHRKVAARKRLRDAPLGGLLQKYKDAEAAWLKEKGRLALAVKNEAARRQKAEGELRRSGEQLAFRVGEVKHLKEALKGRDGTIQDLQDRLRAFELADGEERTAAETVRQAEAERDELRGAMGELLQRLSAANQVVGQAEAEVERLEGQSVEAAQTAAAAQADAAAARAEAAGLREEVAELQWKCSLLQQLSDLTLKQNDEKTSTLRQLLESESLLDGEAGSGGEADDGSDVAAALGGARGSESMGLYM</sequence>
<keyword evidence="2 10" id="KW-0328">Glycosyltransferase</keyword>
<evidence type="ECO:0000313" key="15">
    <source>
        <dbReference type="EMBL" id="PSC71528.1"/>
    </source>
</evidence>
<evidence type="ECO:0000256" key="9">
    <source>
        <dbReference type="ARBA" id="ARBA00045104"/>
    </source>
</evidence>
<name>A0A2P6VBS9_9CHLO</name>
<evidence type="ECO:0000256" key="12">
    <source>
        <dbReference type="SAM" id="MobiDB-lite"/>
    </source>
</evidence>
<comment type="function">
    <text evidence="10">Mannosylates Man(2)GlcNAc(2)-dolichol diphosphate and Man(1)GlcNAc(2)-dolichol diphosphate to form Man(3)GlcNAc(2)-dolichol diphosphate.</text>
</comment>
<protein>
    <recommendedName>
        <fullName evidence="10">Alpha-1,3/1,6-mannosyltransferase ALG2</fullName>
        <ecNumber evidence="10">2.4.1.132</ecNumber>
        <ecNumber evidence="10">2.4.1.257</ecNumber>
    </recommendedName>
    <alternativeName>
        <fullName evidence="10">GDP-Man:Man(1)GlcNAc(2)-PP-Dol alpha-1,3-mannosyltransferase</fullName>
    </alternativeName>
</protein>
<dbReference type="InterPro" id="IPR001296">
    <property type="entry name" value="Glyco_trans_1"/>
</dbReference>
<organism evidence="15 16">
    <name type="scientific">Micractinium conductrix</name>
    <dbReference type="NCBI Taxonomy" id="554055"/>
    <lineage>
        <taxon>Eukaryota</taxon>
        <taxon>Viridiplantae</taxon>
        <taxon>Chlorophyta</taxon>
        <taxon>core chlorophytes</taxon>
        <taxon>Trebouxiophyceae</taxon>
        <taxon>Chlorellales</taxon>
        <taxon>Chlorellaceae</taxon>
        <taxon>Chlorella clade</taxon>
        <taxon>Micractinium</taxon>
    </lineage>
</organism>
<keyword evidence="7" id="KW-0472">Membrane</keyword>
<comment type="catalytic activity">
    <reaction evidence="8 10">
        <text>a beta-D-Man-(1-&gt;4)-beta-D-GlcNAc-(1-&gt;4)-alpha-D-GlcNAc-diphospho-di-trans,poly-cis-dolichol + GDP-alpha-D-mannose = an alpha-D-Man-(1-&gt;3)-beta-D-Man-(1-&gt;4)-beta-D-GlcNAc-(1-&gt;4)-alpha-D-GlcNAc-diphospho-di-trans,poly-cis-dolichol + GDP + H(+)</text>
        <dbReference type="Rhea" id="RHEA:29515"/>
        <dbReference type="Rhea" id="RHEA-COMP:19511"/>
        <dbReference type="Rhea" id="RHEA-COMP:19513"/>
        <dbReference type="ChEBI" id="CHEBI:15378"/>
        <dbReference type="ChEBI" id="CHEBI:57527"/>
        <dbReference type="ChEBI" id="CHEBI:58189"/>
        <dbReference type="ChEBI" id="CHEBI:58472"/>
        <dbReference type="ChEBI" id="CHEBI:132510"/>
        <dbReference type="EC" id="2.4.1.132"/>
    </reaction>
    <physiologicalReaction direction="left-to-right" evidence="8 10">
        <dbReference type="Rhea" id="RHEA:29516"/>
    </physiologicalReaction>
</comment>
<keyword evidence="6" id="KW-1133">Transmembrane helix</keyword>
<dbReference type="PANTHER" id="PTHR45918:SF1">
    <property type="entry name" value="ALPHA-1,3_1,6-MANNOSYLTRANSFERASE ALG2"/>
    <property type="match status" value="1"/>
</dbReference>
<evidence type="ECO:0000256" key="4">
    <source>
        <dbReference type="ARBA" id="ARBA00022692"/>
    </source>
</evidence>
<dbReference type="Gene3D" id="3.40.50.2000">
    <property type="entry name" value="Glycogen Phosphorylase B"/>
    <property type="match status" value="2"/>
</dbReference>
<feature type="region of interest" description="Disordered" evidence="12">
    <location>
        <begin position="651"/>
        <end position="683"/>
    </location>
</feature>
<dbReference type="AlphaFoldDB" id="A0A2P6VBS9"/>
<dbReference type="SUPFAM" id="SSF53756">
    <property type="entry name" value="UDP-Glycosyltransferase/glycogen phosphorylase"/>
    <property type="match status" value="1"/>
</dbReference>
<dbReference type="InterPro" id="IPR027054">
    <property type="entry name" value="ALG2"/>
</dbReference>
<gene>
    <name evidence="15" type="ORF">C2E20_5140</name>
</gene>
<evidence type="ECO:0000256" key="11">
    <source>
        <dbReference type="SAM" id="Coils"/>
    </source>
</evidence>
<dbReference type="Pfam" id="PF00534">
    <property type="entry name" value="Glycos_transf_1"/>
    <property type="match status" value="1"/>
</dbReference>
<evidence type="ECO:0000256" key="1">
    <source>
        <dbReference type="ARBA" id="ARBA00004922"/>
    </source>
</evidence>
<evidence type="ECO:0000256" key="3">
    <source>
        <dbReference type="ARBA" id="ARBA00022679"/>
    </source>
</evidence>
<evidence type="ECO:0000256" key="5">
    <source>
        <dbReference type="ARBA" id="ARBA00022824"/>
    </source>
</evidence>
<dbReference type="GO" id="GO:0004378">
    <property type="term" value="F:GDP-Man:Man(1)GlcNAc(2)-PP-Dol alpha-1,3-mannosyltransferase activity"/>
    <property type="evidence" value="ECO:0007669"/>
    <property type="project" value="UniProtKB-UniRule"/>
</dbReference>
<comment type="caution">
    <text evidence="15">The sequence shown here is derived from an EMBL/GenBank/DDBJ whole genome shotgun (WGS) entry which is preliminary data.</text>
</comment>
<feature type="domain" description="Glycosyl transferase family 1" evidence="13">
    <location>
        <begin position="233"/>
        <end position="398"/>
    </location>
</feature>
<keyword evidence="3 10" id="KW-0808">Transferase</keyword>
<dbReference type="EC" id="2.4.1.257" evidence="10"/>
<keyword evidence="16" id="KW-1185">Reference proteome</keyword>
<dbReference type="UniPathway" id="UPA00378"/>
<feature type="coiled-coil region" evidence="11">
    <location>
        <begin position="542"/>
        <end position="618"/>
    </location>
</feature>
<proteinExistence type="inferred from homology"/>
<evidence type="ECO:0000313" key="16">
    <source>
        <dbReference type="Proteomes" id="UP000239649"/>
    </source>
</evidence>
<evidence type="ECO:0000256" key="2">
    <source>
        <dbReference type="ARBA" id="ARBA00022676"/>
    </source>
</evidence>
<keyword evidence="5" id="KW-0256">Endoplasmic reticulum</keyword>
<comment type="catalytic activity">
    <reaction evidence="9 10">
        <text>an alpha-D-Man-(1-&gt;3)-beta-D-Man-(1-&gt;4)-beta-D-GlcNAc-(1-&gt;4)-alpha-D-GlcNAc-diphospho-di-trans,poly-cis-dolichol + GDP-alpha-D-mannose = an alpha-D-Man-(1-&gt;3)-[alpha-D-Man-(1-&gt;6)]-beta-D-Man-(1-&gt;4)-beta-D-GlcNAc-(1-&gt;4)-alpha-D-GlcNAc-diphospho-di-trans,poly-cis-dolichol + GDP + H(+)</text>
        <dbReference type="Rhea" id="RHEA:29519"/>
        <dbReference type="Rhea" id="RHEA-COMP:19513"/>
        <dbReference type="Rhea" id="RHEA-COMP:19515"/>
        <dbReference type="ChEBI" id="CHEBI:15378"/>
        <dbReference type="ChEBI" id="CHEBI:57527"/>
        <dbReference type="ChEBI" id="CHEBI:58189"/>
        <dbReference type="ChEBI" id="CHEBI:132510"/>
        <dbReference type="ChEBI" id="CHEBI:132511"/>
        <dbReference type="EC" id="2.4.1.257"/>
    </reaction>
    <physiologicalReaction direction="left-to-right" evidence="9 10">
        <dbReference type="Rhea" id="RHEA:29520"/>
    </physiologicalReaction>
</comment>
<keyword evidence="11" id="KW-0175">Coiled coil</keyword>
<comment type="similarity">
    <text evidence="10">Belongs to the glycosyltransferase group 1 family.</text>
</comment>
<keyword evidence="4" id="KW-0812">Transmembrane</keyword>
<evidence type="ECO:0000259" key="14">
    <source>
        <dbReference type="Pfam" id="PF13439"/>
    </source>
</evidence>
<accession>A0A2P6VBS9</accession>
<evidence type="ECO:0000259" key="13">
    <source>
        <dbReference type="Pfam" id="PF00534"/>
    </source>
</evidence>
<dbReference type="OrthoDB" id="448893at2759"/>
<evidence type="ECO:0000256" key="10">
    <source>
        <dbReference type="RuleBase" id="RU367136"/>
    </source>
</evidence>
<dbReference type="PANTHER" id="PTHR45918">
    <property type="entry name" value="ALPHA-1,3/1,6-MANNOSYLTRANSFERASE ALG2"/>
    <property type="match status" value="1"/>
</dbReference>